<accession>V4Q3Z0</accession>
<protein>
    <submittedName>
        <fullName evidence="1">Uncharacterized protein</fullName>
    </submittedName>
</protein>
<dbReference type="AlphaFoldDB" id="V4Q3Z0"/>
<proteinExistence type="predicted"/>
<dbReference type="Proteomes" id="UP000017837">
    <property type="component" value="Unassembled WGS sequence"/>
</dbReference>
<evidence type="ECO:0000313" key="2">
    <source>
        <dbReference type="Proteomes" id="UP000017837"/>
    </source>
</evidence>
<evidence type="ECO:0000313" key="1">
    <source>
        <dbReference type="EMBL" id="ESQ94434.1"/>
    </source>
</evidence>
<comment type="caution">
    <text evidence="1">The sequence shown here is derived from an EMBL/GenBank/DDBJ whole genome shotgun (WGS) entry which is preliminary data.</text>
</comment>
<sequence>MVALPPFLWSDLKFSVFMSRLQTEPFFPIVFPVRLFQP</sequence>
<keyword evidence="2" id="KW-1185">Reference proteome</keyword>
<reference evidence="1 2" key="1">
    <citation type="journal article" date="2014" name="Nature">
        <title>Sequential evolution of bacterial morphology by co-option of a developmental regulator.</title>
        <authorList>
            <person name="Jiang C."/>
            <person name="Brown P.J."/>
            <person name="Ducret A."/>
            <person name="Brun Y.V."/>
        </authorList>
    </citation>
    <scope>NUCLEOTIDE SEQUENCE [LARGE SCALE GENOMIC DNA]</scope>
    <source>
        <strain evidence="1 2">DSM 16100</strain>
    </source>
</reference>
<gene>
    <name evidence="1" type="ORF">ABENE_01040</name>
</gene>
<organism evidence="1 2">
    <name type="scientific">Asticcacaulis benevestitus DSM 16100 = ATCC BAA-896</name>
    <dbReference type="NCBI Taxonomy" id="1121022"/>
    <lineage>
        <taxon>Bacteria</taxon>
        <taxon>Pseudomonadati</taxon>
        <taxon>Pseudomonadota</taxon>
        <taxon>Alphaproteobacteria</taxon>
        <taxon>Caulobacterales</taxon>
        <taxon>Caulobacteraceae</taxon>
        <taxon>Asticcacaulis</taxon>
    </lineage>
</organism>
<name>V4Q3Z0_9CAUL</name>
<dbReference type="EMBL" id="AWGB01000003">
    <property type="protein sequence ID" value="ESQ94434.1"/>
    <property type="molecule type" value="Genomic_DNA"/>
</dbReference>